<feature type="domain" description="UBP-type" evidence="3">
    <location>
        <begin position="582"/>
        <end position="690"/>
    </location>
</feature>
<keyword evidence="6" id="KW-1185">Reference proteome</keyword>
<evidence type="ECO:0000256" key="1">
    <source>
        <dbReference type="PROSITE-ProRule" id="PRU00502"/>
    </source>
</evidence>
<dbReference type="EMBL" id="MCGT01000017">
    <property type="protein sequence ID" value="ORX52771.1"/>
    <property type="molecule type" value="Genomic_DNA"/>
</dbReference>
<feature type="compositionally biased region" description="Low complexity" evidence="2">
    <location>
        <begin position="23"/>
        <end position="32"/>
    </location>
</feature>
<feature type="region of interest" description="Disordered" evidence="2">
    <location>
        <begin position="170"/>
        <end position="233"/>
    </location>
</feature>
<feature type="compositionally biased region" description="Low complexity" evidence="2">
    <location>
        <begin position="334"/>
        <end position="361"/>
    </location>
</feature>
<evidence type="ECO:0000313" key="5">
    <source>
        <dbReference type="EMBL" id="ORX52771.1"/>
    </source>
</evidence>
<dbReference type="Pfam" id="PF11223">
    <property type="entry name" value="DUF3020"/>
    <property type="match status" value="1"/>
</dbReference>
<organism evidence="5 6">
    <name type="scientific">Hesseltinella vesiculosa</name>
    <dbReference type="NCBI Taxonomy" id="101127"/>
    <lineage>
        <taxon>Eukaryota</taxon>
        <taxon>Fungi</taxon>
        <taxon>Fungi incertae sedis</taxon>
        <taxon>Mucoromycota</taxon>
        <taxon>Mucoromycotina</taxon>
        <taxon>Mucoromycetes</taxon>
        <taxon>Mucorales</taxon>
        <taxon>Cunninghamellaceae</taxon>
        <taxon>Hesseltinella</taxon>
    </lineage>
</organism>
<evidence type="ECO:0000256" key="2">
    <source>
        <dbReference type="SAM" id="MobiDB-lite"/>
    </source>
</evidence>
<feature type="domain" description="DUSP" evidence="4">
    <location>
        <begin position="706"/>
        <end position="816"/>
    </location>
</feature>
<dbReference type="SUPFAM" id="SSF57850">
    <property type="entry name" value="RING/U-box"/>
    <property type="match status" value="1"/>
</dbReference>
<dbReference type="PROSITE" id="PS51283">
    <property type="entry name" value="DUSP"/>
    <property type="match status" value="1"/>
</dbReference>
<keyword evidence="1" id="KW-0479">Metal-binding</keyword>
<dbReference type="STRING" id="101127.A0A1X2GFT3"/>
<feature type="compositionally biased region" description="Polar residues" evidence="2">
    <location>
        <begin position="224"/>
        <end position="233"/>
    </location>
</feature>
<feature type="region of interest" description="Disordered" evidence="2">
    <location>
        <begin position="383"/>
        <end position="452"/>
    </location>
</feature>
<comment type="caution">
    <text evidence="5">The sequence shown here is derived from an EMBL/GenBank/DDBJ whole genome shotgun (WGS) entry which is preliminary data.</text>
</comment>
<sequence length="838" mass="92936">MPGIVTRPDHCLDTTMNVNETDAPAVKPAKPAKPIDGHDQPSSLHQSIDTNTKHDSPAPSVDPSSFLDTNSLSDISSVVSTDLPADLTSDTNLYDWLGVVDETDQQQKVLLKSDKTRAENRIRKQRWRRINEERNKDNDLRCRVNKRAQVIFGLEPSEEKQKWIEEEFATRRARRASSTRATSINSPDGHKRPLDVDAADQPPKKGKRCRGASKKKSADEPSSPHATDPSTAPSIASLQATLASSTKKAGSQPAVSKQLAILQDAYMSVIVNNLGALTPASAERLAQGAQLMQATIQAGAAGLDKNFNSQLADVLRQIFSIDTPHANPQPKPTSAPSTPATQSTAHTSTPTSTVSASTPSSPINVDMDDIFSLLPPNFGPALLPAMSPSSSSSTQLQDTNDTLPASLSTQASSILAGPAHPPPSCIATPSVHPRTAAKDKPRPLAPSPAAASPTQDKLASLLIQSLQQPIAPEPPRDPNDLAKDDLMLLKKINAAIQMTALAIPCYLIEACNLDLLIYISKYLDRVDLLRFSSCCRHTWPLFGVEVLWKQLCRQDFGLSYKAPGQLYRILYQDTVLQKFGRCPCPHLSTLPCQQLQLPRALEAQALDRLACQRCTTQGSDHIFVCAHAGCFQIVCDRHARLHARPSQNARHCLFFKPNMREMFCQACVDWVGGDESDPAEQSKVEQVVDVISKGFYETAAVEAQVRQLRVQRRLERDLRWQDTPKYILQHLDQCHFISSRWMACWERFVEGWTLRPPAEPINHEHLRLPDGSLDPDVSFSPFAPDMTDLVIISPRTWHYLERHYTVLGSSISQHDLVPRHRYLHWEKRLSHWKNRLLL</sequence>
<dbReference type="InterPro" id="IPR006615">
    <property type="entry name" value="Pept_C19_DUSP"/>
</dbReference>
<evidence type="ECO:0000259" key="4">
    <source>
        <dbReference type="PROSITE" id="PS51283"/>
    </source>
</evidence>
<dbReference type="AlphaFoldDB" id="A0A1X2GFT3"/>
<keyword evidence="1" id="KW-0862">Zinc</keyword>
<feature type="compositionally biased region" description="Basic residues" evidence="2">
    <location>
        <begin position="204"/>
        <end position="215"/>
    </location>
</feature>
<keyword evidence="1" id="KW-0863">Zinc-finger</keyword>
<dbReference type="InterPro" id="IPR036047">
    <property type="entry name" value="F-box-like_dom_sf"/>
</dbReference>
<dbReference type="GO" id="GO:0008270">
    <property type="term" value="F:zinc ion binding"/>
    <property type="evidence" value="ECO:0007669"/>
    <property type="project" value="UniProtKB-KW"/>
</dbReference>
<feature type="compositionally biased region" description="Polar residues" evidence="2">
    <location>
        <begin position="394"/>
        <end position="413"/>
    </location>
</feature>
<dbReference type="Gene3D" id="1.20.1280.50">
    <property type="match status" value="1"/>
</dbReference>
<dbReference type="OrthoDB" id="2288293at2759"/>
<feature type="compositionally biased region" description="Polar residues" evidence="2">
    <location>
        <begin position="40"/>
        <end position="50"/>
    </location>
</feature>
<dbReference type="Proteomes" id="UP000242146">
    <property type="component" value="Unassembled WGS sequence"/>
</dbReference>
<feature type="region of interest" description="Disordered" evidence="2">
    <location>
        <begin position="1"/>
        <end position="67"/>
    </location>
</feature>
<reference evidence="5 6" key="1">
    <citation type="submission" date="2016-07" db="EMBL/GenBank/DDBJ databases">
        <title>Pervasive Adenine N6-methylation of Active Genes in Fungi.</title>
        <authorList>
            <consortium name="DOE Joint Genome Institute"/>
            <person name="Mondo S.J."/>
            <person name="Dannebaum R.O."/>
            <person name="Kuo R.C."/>
            <person name="Labutti K."/>
            <person name="Haridas S."/>
            <person name="Kuo A."/>
            <person name="Salamov A."/>
            <person name="Ahrendt S.R."/>
            <person name="Lipzen A."/>
            <person name="Sullivan W."/>
            <person name="Andreopoulos W.B."/>
            <person name="Clum A."/>
            <person name="Lindquist E."/>
            <person name="Daum C."/>
            <person name="Ramamoorthy G.K."/>
            <person name="Gryganskyi A."/>
            <person name="Culley D."/>
            <person name="Magnuson J.K."/>
            <person name="James T.Y."/>
            <person name="O'Malley M.A."/>
            <person name="Stajich J.E."/>
            <person name="Spatafora J.W."/>
            <person name="Visel A."/>
            <person name="Grigoriev I.V."/>
        </authorList>
    </citation>
    <scope>NUCLEOTIDE SEQUENCE [LARGE SCALE GENOMIC DNA]</scope>
    <source>
        <strain evidence="5 6">NRRL 3301</strain>
    </source>
</reference>
<dbReference type="InterPro" id="IPR013083">
    <property type="entry name" value="Znf_RING/FYVE/PHD"/>
</dbReference>
<dbReference type="SUPFAM" id="SSF81383">
    <property type="entry name" value="F-box domain"/>
    <property type="match status" value="1"/>
</dbReference>
<dbReference type="InterPro" id="IPR021386">
    <property type="entry name" value="SPP41_DUF3020"/>
</dbReference>
<gene>
    <name evidence="5" type="ORF">DM01DRAFT_1383933</name>
</gene>
<evidence type="ECO:0000259" key="3">
    <source>
        <dbReference type="PROSITE" id="PS50271"/>
    </source>
</evidence>
<dbReference type="InterPro" id="IPR001607">
    <property type="entry name" value="Znf_UBP"/>
</dbReference>
<dbReference type="PROSITE" id="PS50271">
    <property type="entry name" value="ZF_UBP"/>
    <property type="match status" value="1"/>
</dbReference>
<accession>A0A1X2GFT3</accession>
<protein>
    <submittedName>
        <fullName evidence="5">Uncharacterized protein</fullName>
    </submittedName>
</protein>
<name>A0A1X2GFT3_9FUNG</name>
<dbReference type="GO" id="GO:0004843">
    <property type="term" value="F:cysteine-type deubiquitinase activity"/>
    <property type="evidence" value="ECO:0007669"/>
    <property type="project" value="InterPro"/>
</dbReference>
<proteinExistence type="predicted"/>
<dbReference type="Gene3D" id="3.30.40.10">
    <property type="entry name" value="Zinc/RING finger domain, C3HC4 (zinc finger)"/>
    <property type="match status" value="1"/>
</dbReference>
<feature type="region of interest" description="Disordered" evidence="2">
    <location>
        <begin position="322"/>
        <end position="361"/>
    </location>
</feature>
<evidence type="ECO:0000313" key="6">
    <source>
        <dbReference type="Proteomes" id="UP000242146"/>
    </source>
</evidence>